<reference evidence="1 2" key="1">
    <citation type="submission" date="2015-10" db="EMBL/GenBank/DDBJ databases">
        <title>Draft genome sequence of Streptomyces longwoodensis DSM 41677, type strain for the species Streptomyces longwoodensis.</title>
        <authorList>
            <person name="Ruckert C."/>
            <person name="Winkler A."/>
            <person name="Kalinowski J."/>
            <person name="Kampfer P."/>
            <person name="Glaeser S."/>
        </authorList>
    </citation>
    <scope>NUCLEOTIDE SEQUENCE [LARGE SCALE GENOMIC DNA]</scope>
    <source>
        <strain evidence="1 2">DSM 41677</strain>
    </source>
</reference>
<name>A0A101R130_9ACTN</name>
<gene>
    <name evidence="1" type="ORF">AQJ30_08775</name>
</gene>
<keyword evidence="2" id="KW-1185">Reference proteome</keyword>
<accession>A0A101R130</accession>
<proteinExistence type="predicted"/>
<evidence type="ECO:0000313" key="1">
    <source>
        <dbReference type="EMBL" id="KUN39750.1"/>
    </source>
</evidence>
<protein>
    <submittedName>
        <fullName evidence="1">Uncharacterized protein</fullName>
    </submittedName>
</protein>
<dbReference type="Proteomes" id="UP000053271">
    <property type="component" value="Unassembled WGS sequence"/>
</dbReference>
<sequence length="124" mass="13377">MTTDELDKGVAVEMTVLQWHLIDGSVDNEVSMAAVDGRDDDVEAGHAVREAGWSQVAGWSAEVPGSGGWPPDDRRATVTLTREQWRFVVRVLDEWDNVGGSEADGESWPRLREVIVAGAGDGSA</sequence>
<dbReference type="RefSeq" id="WP_067230699.1">
    <property type="nucleotide sequence ID" value="NZ_KQ948550.1"/>
</dbReference>
<dbReference type="EMBL" id="LMWS01000010">
    <property type="protein sequence ID" value="KUN39750.1"/>
    <property type="molecule type" value="Genomic_DNA"/>
</dbReference>
<evidence type="ECO:0000313" key="2">
    <source>
        <dbReference type="Proteomes" id="UP000053271"/>
    </source>
</evidence>
<dbReference type="GeneID" id="91424697"/>
<dbReference type="AlphaFoldDB" id="A0A101R130"/>
<organism evidence="1 2">
    <name type="scientific">Streptomyces longwoodensis</name>
    <dbReference type="NCBI Taxonomy" id="68231"/>
    <lineage>
        <taxon>Bacteria</taxon>
        <taxon>Bacillati</taxon>
        <taxon>Actinomycetota</taxon>
        <taxon>Actinomycetes</taxon>
        <taxon>Kitasatosporales</taxon>
        <taxon>Streptomycetaceae</taxon>
        <taxon>Streptomyces</taxon>
    </lineage>
</organism>
<comment type="caution">
    <text evidence="1">The sequence shown here is derived from an EMBL/GenBank/DDBJ whole genome shotgun (WGS) entry which is preliminary data.</text>
</comment>